<protein>
    <submittedName>
        <fullName evidence="2">Uncharacterized protein</fullName>
    </submittedName>
</protein>
<feature type="transmembrane region" description="Helical" evidence="1">
    <location>
        <begin position="152"/>
        <end position="170"/>
    </location>
</feature>
<evidence type="ECO:0000313" key="2">
    <source>
        <dbReference type="EMBL" id="AAC33729.1"/>
    </source>
</evidence>
<name>O78940_CYCAE</name>
<feature type="transmembrane region" description="Helical" evidence="1">
    <location>
        <begin position="55"/>
        <end position="75"/>
    </location>
</feature>
<organism evidence="2">
    <name type="scientific">Cyclocybe aegerita</name>
    <name type="common">Black poplar mushroom</name>
    <name type="synonym">Agrocybe aegerita</name>
    <dbReference type="NCBI Taxonomy" id="1973307"/>
    <lineage>
        <taxon>Eukaryota</taxon>
        <taxon>Fungi</taxon>
        <taxon>Dikarya</taxon>
        <taxon>Basidiomycota</taxon>
        <taxon>Agaricomycotina</taxon>
        <taxon>Agaricomycetes</taxon>
        <taxon>Agaricomycetidae</taxon>
        <taxon>Agaricales</taxon>
        <taxon>Agaricineae</taxon>
        <taxon>Bolbitiaceae</taxon>
        <taxon>Cyclocybe</taxon>
    </lineage>
</organism>
<keyword evidence="2" id="KW-0496">Mitochondrion</keyword>
<dbReference type="EMBL" id="AF061244">
    <property type="protein sequence ID" value="AAC33729.1"/>
    <property type="molecule type" value="Genomic_DNA"/>
</dbReference>
<keyword evidence="1" id="KW-0472">Membrane</keyword>
<feature type="transmembrane region" description="Helical" evidence="1">
    <location>
        <begin position="95"/>
        <end position="115"/>
    </location>
</feature>
<sequence>MILIFVLIMLSKLLNIFRKYYLDLEIVFSVIKLGFSDALYLSLLDKPKKDFFYNTYFIIYRLIGYIILISFYMGFKTNFIYLDNLLKCIGVSSVFINLYYFIDIFTFFRINIFLIDKIDDKDLSNNMIIENLDNPIDLDLIYLIKLIYKLTIYFKVLLELIFVVFSIYFINLL</sequence>
<evidence type="ECO:0000256" key="1">
    <source>
        <dbReference type="SAM" id="Phobius"/>
    </source>
</evidence>
<feature type="transmembrane region" description="Helical" evidence="1">
    <location>
        <begin position="20"/>
        <end position="43"/>
    </location>
</feature>
<geneLocation type="mitochondrion" evidence="2"/>
<keyword evidence="1" id="KW-0812">Transmembrane</keyword>
<proteinExistence type="predicted"/>
<dbReference type="AlphaFoldDB" id="O78940"/>
<reference evidence="2" key="1">
    <citation type="journal article" date="1999" name="Mol. Gen. Genet.">
        <title>Molecular cloning, sequence and expression of Aa-polB, a mitochondrial gene encoding a family B DNA polymerase from the edible basidiomycete Agrocybe aegerita.</title>
        <authorList>
            <person name="Bois F."/>
            <person name="Barroso G."/>
            <person name="Gonzalez P."/>
            <person name="Labarere J."/>
        </authorList>
    </citation>
    <scope>NUCLEOTIDE SEQUENCE</scope>
    <source>
        <strain evidence="2">SM 47</strain>
    </source>
</reference>
<accession>O78940</accession>
<keyword evidence="1" id="KW-1133">Transmembrane helix</keyword>